<feature type="region of interest" description="Disordered" evidence="4">
    <location>
        <begin position="2780"/>
        <end position="2800"/>
    </location>
</feature>
<organism evidence="6 7">
    <name type="scientific">Nyctereutes procyonoides</name>
    <name type="common">Raccoon dog</name>
    <name type="synonym">Canis procyonoides</name>
    <dbReference type="NCBI Taxonomy" id="34880"/>
    <lineage>
        <taxon>Eukaryota</taxon>
        <taxon>Metazoa</taxon>
        <taxon>Chordata</taxon>
        <taxon>Craniata</taxon>
        <taxon>Vertebrata</taxon>
        <taxon>Euteleostomi</taxon>
        <taxon>Mammalia</taxon>
        <taxon>Eutheria</taxon>
        <taxon>Laurasiatheria</taxon>
        <taxon>Carnivora</taxon>
        <taxon>Caniformia</taxon>
        <taxon>Canidae</taxon>
        <taxon>Nyctereutes</taxon>
    </lineage>
</organism>
<name>A0A811ZUR3_NYCPR</name>
<gene>
    <name evidence="6" type="ORF">NYPRO_LOCUS25732</name>
</gene>
<reference evidence="6" key="1">
    <citation type="submission" date="2020-12" db="EMBL/GenBank/DDBJ databases">
        <authorList>
            <consortium name="Molecular Ecology Group"/>
        </authorList>
    </citation>
    <scope>NUCLEOTIDE SEQUENCE</scope>
    <source>
        <strain evidence="6">TBG_1078</strain>
    </source>
</reference>
<feature type="region of interest" description="Disordered" evidence="4">
    <location>
        <begin position="4859"/>
        <end position="4895"/>
    </location>
</feature>
<feature type="compositionally biased region" description="Basic and acidic residues" evidence="4">
    <location>
        <begin position="4859"/>
        <end position="4884"/>
    </location>
</feature>
<keyword evidence="7" id="KW-1185">Reference proteome</keyword>
<sequence>MEPEDLPWPGELEEEEEEEEEAEEPEEPAEPANPGSEEVVTVEEVEEEQRRELDSDFNSESPPRESTDEEDDEEAEAWLQAHPAGPLPPSSLSRHRFSENQQTGREQVVPLTHHVWQESSYQGNSGTQISDTNVVFVEKTAWWGSRNDQRTESWHYPPQEMDSSHTLDTTQTRFNMREEGTEVTDFPSVEEGILTQPENQVKKSKRDLLCSPLLVIQDNFASPDLPLLTCLTQDQEFESDSLFQPSELEFVPLRGIPGKSEDTEWFSRPSEVSEALFQAASEVASDLGNSCITVSQHSLIASTAVESQHSFLPLEQGTKEETISSDTVDELKTPKDFDSYDALCSYMTWKTQEIQEPETSLTDKGQASVSTSSYTSDEYMTPEGSDSFDASCSYVQYWKQKALQQSEKYLTSKDHHSYSDSFDTVDKNTIPKGSDSLSAAFAYMPWSKHQASHRPETCVISKDHVSFPHEVAPHFNNKMSHSFLHCLLERRGKGIPLTAHGHYFESVYVRAPAENEVKEVMNSLEGYERNEEGLEKELSALVFSEVHPRSSEIQYCENIVVPGNSVKVSEIHIHSSVHGTSQMEVSGVPLQTIKSTLDQISERLYFQEEGNQRATCVFGGKSVDASENVAFEVVIASIEPSKKENTVNEIQTDISKFLVNDSQEREPKNPYLSLLNYNNENSFFDELSHPCYQSPPGVFELEASKPLLHKKVNGDSSLYWHLNLKSLPSAPQEMFIKPLSLIPEFKSSASLSEKSHSQAVGLGKAQSALFQCDLDNEPFLPIGKIKSVPALDLAEKVGSSDIFYPVKESTSDSLVLQDLRRFEEVADSSNYILGKNVNSSNIFEGPSAVVESSFSANLVTYDAKSQGSLLVTSNASLITVSQGTLLKADAGQGKIPWPMGDKSSFTIHTIMQNDSYFIEGLQGKAESGTYTLDDDTECCNLDENAVVCSTRVDDLQREICEQGDLTSECIELASLKNVLDDLEVCDSSLDWESKEESDFEESVGHSNMDINQPFSSILPPFIPHEPARELEYHSSDLRMLRVSPDTVQKTLKHSAGDTSKGGIAVITQSSLKPGITTTPRESDTGSLLSLFPEDFPQLALRSQEITIGQHSDTLHQQELVGSHKTEETPKVSTLPKLDDQNTGISTVPSSSYSQRGKPSILHQQSLPDSYLAEEALKVAALPETTDQKTSIPTVLPGSYSLGEKCNIFHPENLPESHLTEEAIRVSAFSGLADQKTDIPTVLPSSYSLREKHNIFYQQALPDSHLTEEAVRVSAVPGPADQKTCIPIVLPGSYSLGEKHKIFCQQALPNSHLTKETLKVSAVPGPVEQKSVIPIVLPGSYLLGEKRNIFHPPTLPECHLTEEAVRVSAAVPGSVDQKTGIPTVLPGSFSLGEKASIFHQQALPESHLTKEALRVSAVPGPVDQKTGIPTVLPGSYSPGENRNIFQPQTLPDGHLTGEAVRVSAVPGPVDQKTGIPTVLPGSYSLGEKRNIFHPQTLPGIHLTEEAQRVLAVPGPAHEKPGIPTGLAGSYSLGEKRNIFYPQTLPQSHLTEEALKVLAGPGPANQKTGISTGLLGSYSLGEKCNIVHPETLSGSHLTEGTQRVLAVPGPVDQKTGIPTILPGSYSLGEKRNIFHPENLRDSHLTEEALRVSGVPSPADQKTDIPAGVAGSYSLGEKRNIFYPQTLSQSHLIEEAIRVSAFPGPADQKTGIPTGLAGSYSLGEKCNIVHPETLPDSHLTEGSQRVLAIPGPVDQKTGIPRVLPGSYSLGEKRNIFHPENLPDSHLTEEALKVLAGPGPADQKTGIPTGLPGSYSLGEKHHIFHSENLPDSHLTEEALKVLAVPGLADEKTGIPTVLPGSYLLGEKHHIFYSKNLPDSPLTEEAIRVSAFPGPVDQKTDIPTGFPGSYSLEEKHNTVHPEILLDSLLTEEAVRVLAVPGPDDQKADVPTGLPGSYSLGEKCNIVHPETLPDSHLTEEAVRVSAVPGPVDQKTGIPTGLPDSYSLGEKHSIFHPEILPGNHLTEEAVRVLTVPGPPDQKTDRPTGRPGSYSPREKHNIFYPQTLPESPRTEEALRVSAVPGPVDQKTGRPTVLPGSYSPGEKHHILHPETLPDSHLTEESLKISTVPVPTDQRTEKIIVPSASLSQREKHVIFSQQQLSDGDLTAQVLKASVAPGPADQNIGLPTLSSSSYSLGEKHCICYQQALLDSHLIEQAQKVAAVPRPADQKTRIPLASSTSYLQGERPHIFCQQTLPESDLTEQALKYSPGSAEQKTGIPTLTSTSYSHREKSSISHQQELPDSPLAEQAQKVPAVPGPAEKKSGSLSEASNFSSRREKHSIFYQQEFLGSSLIEPAQKVSPVPGPTDQKPEISTVTSTYSHVEKPFIFYPQGLPDSPLPEEALKVTAVSEPADQQTGTPVVPSSSYSPGEKPIIFYPQSLTDVYLTQEALKVSAISGSADWKTGIPTVSSTSYSNREKPIIFYPQGLTDSQLPQEALNISAIPGPADQKTGLPSEPSSSYSLREKPVIFYPQDLTNSQLPQAALKVSAIPGPADQKTGLPLEDSSSYSHREEPIIFYPQGLTDSQLPQAALKLSAIPGPADQKTRLPSEPSSSYSFREKPIIFYPQGLTDSQLPQEALNVSAIPEPADQKTELPSELSSSYSPGEKPIIFYPQGLTDSQLPQEALKVSALPGPADQKTGLPSEPSTSYSPREKPSIFYPQDLTDSQLPQEPLNISAIPGPADQKTGLPSESSSSYSPREKPIIFYSQGLIDGQVPQVALKVSATPGLADQKTGLPSEPSSSYSPREKPIIFYPQGLTDSQLPQEALKVSAIPGPGDQNTGLPSEPSTSYSPREKPSIFYPQDLTDSQLPQEPLNISAIPGPADQKTGLPSESSSSYSPREKPIIFYSQGLIDGQVPQVALKVSATPGLADQKTGLPSEPSSSYSPREKPIIFYPQGLTDSHLPQKALKVSAILGPGDQKTGLPSEPSSSYSHREKSNIFYAQEFPGSHLTEEALKVSAFSGIGDQKTGIPTVLSSSYSLGGKPIIFYQQALSDRHLTDEALNVSASSGPADQETGIPAVSSVSYSHRERPSILYQQPFSDNQLAIAALKVSAVSGSDDQKTRKPTITSASYSEREKPIIYHQELPDLTQESLRVFRIPGLGDQRTGVTAVTSTTYSHREKPVISYQQELPAPNEGALKVLGAPGSADQQSGIQFGPSTSYSHRESPIFSYLESPDNTEETLKVSAVSGPGDQKTGIHIIPSSSYSYREKDSIFYQEELPDVTEAALKVFALPGPADQKTEIPTGPSSSYSHEEKLKISPVILPYDQETELLTAPLSFYSQREKPKISTVIGSDNQKTPLLTVLHKSYSQKVKPGIFFQHQLSDKHQSENTLKISAVSESIDVNSGIPISLSSSYSHREKSNNFYPQELPDKHLGEGALKVSTIPLPADQKSVLPTPPSSFSHREQPDIFCQQDFPDRHLTQDALMFSSGVGQVDQITGLSTVTPGTYSYSEKQKLVSDHVQMLIDNLDSSNSSVTSNSMPLNSQADGRVIISKPESSSFEDVRSEEIQDRSSGSKTLKEIRTLLMEAENIALKRCNFPAPLVPFRDVSDISFIQSKKVVCFKEPLTADEYNGDLPQRQPFIEESPSNKCIQKDISTQTNLKCQRGIENWEFISSTTVRSPLQEAESKARVTVDETLRQYRAAKSVMRSEPEGYSGTIGNKIVIPMMTIIKSDSSSDASSCSWDSNSLESVSDVLLNFFPYSSPKTSLTDSREEGVSESDDGGGSSVDSLAAHVRNLLKCESSLNHAKQILRNAEEEECRVRARAWNLKFNLAHECGYSISELNEDDRRKVEEIKAKLFSHERTTDLSKGLQSPRGIGCKPEAVCSHIIIESHEKGCFRTLTAEQPQLDSHPCVFRSADPSDMIRGQRSPSSWRTRHIDLSKSLDQCNPHFKVWNSLQLRSHSPFQNFAADDFRISQGLRMPFHEKIDPWLSELVEPASVPLEEMDCHSSSQMLPPEPMKKFTTSITFSSHRHSKCFSDSSVLKVGVTEGSQCTGASVGVFNSHFTEEQNPPRDLEQRTSSPSSFKIVSHSPDKAVTILAESSRQSQKLSVEHSQQEEKFLERSDFKSSDSEPSTSTKCSNVKEVHFSDNHTFISMSRPSSTLGVKEKNVTITPDLSSHIILEQRQLFEQSKAPHADHHVRKHHSPPPQHQDYVAPNLPCRICLEKQELFEQSKAPHLDHQMRENHSPFLQGQDYIASDRPSSIFLEQRQLFEQSKAPDVDHMGKYHSPLPQVQDYVVEKNNQHKFKSYISNMINVEAKFDNVISQSAPSQCTLVTSTSACTPPSNRKALSCFRITLYPKTPSKLDSGTLDKRFHTLDPASKTRMNSEFNSDLQTISSRSLEPTSKLLASKPIAQNQESLGFVRPKSSPDFQVVQSPLPDSNDISQDLKSILFQNSQIVTSRQTQVNISDLEGYSSPEGTPVSADRSSEGIKAPFSAFPGKLSSDAVTQITTESPGKTRFSSEIFINAKDRGLAISEPSTQKLGKGPVKFASSSSVQQITHPHGTDAQPSLLPYKPPGSTKMYYVPQLRQIPPSLDSKSDTTVESSHSGSNDAIAPDFPAEVLGTRDDDLTVPANIKHKEGIYSKRVVPKASLLVGRKTPQKDNADAQVQVSITEDENLSDKNQKKEIYTKKAVTKAAQPEEESLQKASKGSSDAAVAEHSARLQDVKLESLPDTKAIKQKEEILNERTFPKEAWKEDKESLQIDIAESRCHSEFENTTHSVFRSAKFYFHHPVHLPSDQDFCHESLGRSVFMRHSLKDFFQHHPDKQREHTSLPSPRQNVEKTKTDYTRIESLSINVNLENDVMHTAKSRARDNPKSDKQLNDQKRDHKVTPEPTAQHTVSLNELWNRYQERQRQQRPPQFGDRKELSLVDRLDRLAKLLQNPITYSLRTSESTQDDSRGERDVKEWSGRQQQQKNKLQKKKRYKSLEKFHKNAGELKKSKMLSTHQAGKSNQIKIEQIKFDKYILRKQPDFHYRNNTSSDSRPSEESELLTDTATNLLSTTTSPVESDILTQTDREVTLQERSSSISTIDTARLIQAFGHERVCLSPRQIKLYSSITDHQRRYLERRSKKNKKALNMNHPQMTSEHTRRKHIQVADHVISSDSVSSSTSSFWSSSSTLYNMQNVQMLNKAVQAGNLEIVNGVKKHTRDVGMTFPTPSSSEARIEEDSDMTSWSEEKIEEKRLLTNYLGNKKLRKNKHSCCEGVSWFVPVENVKSEPKKENLPKLHGPGICWFAPITNTKPWREPLREQNWQGQHVDGHRPLAGPDRERLRPFVRATLQESLHLHRPDFISRSGERIKRLKLIVQERKLQNMLESEREALFNVSREWQGYRDPTHPLPKRGFLDARKSRPIGKKEMIQRSKRIYEQLPEVQRKREEEKRRLEYKSYRLRAQLFKKKVTNQLLGRKVPWN</sequence>
<dbReference type="GO" id="GO:0005814">
    <property type="term" value="C:centriole"/>
    <property type="evidence" value="ECO:0007669"/>
    <property type="project" value="TreeGrafter"/>
</dbReference>
<evidence type="ECO:0000256" key="2">
    <source>
        <dbReference type="ARBA" id="ARBA00022490"/>
    </source>
</evidence>
<comment type="subcellular location">
    <subcellularLocation>
        <location evidence="1">Cytoplasm</location>
        <location evidence="1">Cytoskeleton</location>
        <location evidence="1">Microtubule organizing center</location>
        <location evidence="1">Centrosome</location>
    </subcellularLocation>
</comment>
<comment type="caution">
    <text evidence="6">The sequence shown here is derived from an EMBL/GenBank/DDBJ whole genome shotgun (WGS) entry which is preliminary data.</text>
</comment>
<feature type="domain" description="ALMS motif" evidence="5">
    <location>
        <begin position="5326"/>
        <end position="5458"/>
    </location>
</feature>
<feature type="region of interest" description="Disordered" evidence="4">
    <location>
        <begin position="4056"/>
        <end position="4080"/>
    </location>
</feature>
<dbReference type="Pfam" id="PF15309">
    <property type="entry name" value="ALMS_motif"/>
    <property type="match status" value="1"/>
</dbReference>
<feature type="region of interest" description="Disordered" evidence="4">
    <location>
        <begin position="4943"/>
        <end position="4978"/>
    </location>
</feature>
<evidence type="ECO:0000256" key="1">
    <source>
        <dbReference type="ARBA" id="ARBA00004300"/>
    </source>
</evidence>
<dbReference type="Proteomes" id="UP000645828">
    <property type="component" value="Unassembled WGS sequence"/>
</dbReference>
<feature type="region of interest" description="Disordered" evidence="4">
    <location>
        <begin position="1"/>
        <end position="105"/>
    </location>
</feature>
<dbReference type="InterPro" id="IPR040972">
    <property type="entry name" value="ALMS_repeat"/>
</dbReference>
<feature type="region of interest" description="Disordered" evidence="4">
    <location>
        <begin position="4683"/>
        <end position="4711"/>
    </location>
</feature>
<dbReference type="GO" id="GO:0046599">
    <property type="term" value="P:regulation of centriole replication"/>
    <property type="evidence" value="ECO:0007669"/>
    <property type="project" value="TreeGrafter"/>
</dbReference>
<protein>
    <submittedName>
        <fullName evidence="6">(raccoon dog) hypothetical protein</fullName>
    </submittedName>
</protein>
<feature type="compositionally biased region" description="Basic and acidic residues" evidence="4">
    <location>
        <begin position="4102"/>
        <end position="4122"/>
    </location>
</feature>
<feature type="region of interest" description="Disordered" evidence="4">
    <location>
        <begin position="4584"/>
        <end position="4610"/>
    </location>
</feature>
<feature type="compositionally biased region" description="Basic and acidic residues" evidence="4">
    <location>
        <begin position="4949"/>
        <end position="4961"/>
    </location>
</feature>
<evidence type="ECO:0000313" key="7">
    <source>
        <dbReference type="Proteomes" id="UP000645828"/>
    </source>
</evidence>
<feature type="region of interest" description="Disordered" evidence="4">
    <location>
        <begin position="4185"/>
        <end position="4205"/>
    </location>
</feature>
<dbReference type="PANTHER" id="PTHR21553:SF22">
    <property type="entry name" value="CENTROSOME-ASSOCIATED PROTEIN ALMS1"/>
    <property type="match status" value="1"/>
</dbReference>
<dbReference type="GO" id="GO:0008017">
    <property type="term" value="F:microtubule binding"/>
    <property type="evidence" value="ECO:0007669"/>
    <property type="project" value="TreeGrafter"/>
</dbReference>
<dbReference type="GO" id="GO:0005813">
    <property type="term" value="C:centrosome"/>
    <property type="evidence" value="ECO:0007669"/>
    <property type="project" value="UniProtKB-SubCell"/>
</dbReference>
<evidence type="ECO:0000259" key="5">
    <source>
        <dbReference type="Pfam" id="PF15309"/>
    </source>
</evidence>
<evidence type="ECO:0000256" key="3">
    <source>
        <dbReference type="ARBA" id="ARBA00023212"/>
    </source>
</evidence>
<feature type="compositionally biased region" description="Basic and acidic residues" evidence="4">
    <location>
        <begin position="4057"/>
        <end position="4069"/>
    </location>
</feature>
<keyword evidence="3" id="KW-0206">Cytoskeleton</keyword>
<feature type="region of interest" description="Disordered" evidence="4">
    <location>
        <begin position="4816"/>
        <end position="4839"/>
    </location>
</feature>
<dbReference type="GO" id="GO:0005829">
    <property type="term" value="C:cytosol"/>
    <property type="evidence" value="ECO:0007669"/>
    <property type="project" value="TreeGrafter"/>
</dbReference>
<feature type="compositionally biased region" description="Polar residues" evidence="4">
    <location>
        <begin position="4592"/>
        <end position="4603"/>
    </location>
</feature>
<feature type="compositionally biased region" description="Acidic residues" evidence="4">
    <location>
        <begin position="67"/>
        <end position="76"/>
    </location>
</feature>
<feature type="region of interest" description="Disordered" evidence="4">
    <location>
        <begin position="2494"/>
        <end position="2513"/>
    </location>
</feature>
<dbReference type="Pfam" id="PF18727">
    <property type="entry name" value="ALMS_repeat"/>
    <property type="match status" value="50"/>
</dbReference>
<feature type="region of interest" description="Disordered" evidence="4">
    <location>
        <begin position="5203"/>
        <end position="5224"/>
    </location>
</feature>
<dbReference type="PANTHER" id="PTHR21553">
    <property type="entry name" value="ALMS1-RELATED"/>
    <property type="match status" value="1"/>
</dbReference>
<feature type="compositionally biased region" description="Polar residues" evidence="4">
    <location>
        <begin position="1140"/>
        <end position="1157"/>
    </location>
</feature>
<feature type="region of interest" description="Disordered" evidence="4">
    <location>
        <begin position="5025"/>
        <end position="5044"/>
    </location>
</feature>
<feature type="region of interest" description="Disordered" evidence="4">
    <location>
        <begin position="3757"/>
        <end position="3779"/>
    </location>
</feature>
<feature type="region of interest" description="Disordered" evidence="4">
    <location>
        <begin position="2259"/>
        <end position="2325"/>
    </location>
</feature>
<keyword evidence="2" id="KW-0963">Cytoplasm</keyword>
<feature type="region of interest" description="Disordered" evidence="4">
    <location>
        <begin position="4096"/>
        <end position="4131"/>
    </location>
</feature>
<feature type="compositionally biased region" description="Low complexity" evidence="4">
    <location>
        <begin position="2647"/>
        <end position="2656"/>
    </location>
</feature>
<feature type="compositionally biased region" description="Low complexity" evidence="4">
    <location>
        <begin position="30"/>
        <end position="39"/>
    </location>
</feature>
<feature type="region of interest" description="Disordered" evidence="4">
    <location>
        <begin position="2822"/>
        <end position="2891"/>
    </location>
</feature>
<dbReference type="InterPro" id="IPR029299">
    <property type="entry name" value="ALMS_motif"/>
</dbReference>
<accession>A0A811ZUR3</accession>
<feature type="region of interest" description="Disordered" evidence="4">
    <location>
        <begin position="1118"/>
        <end position="1157"/>
    </location>
</feature>
<evidence type="ECO:0000256" key="4">
    <source>
        <dbReference type="SAM" id="MobiDB-lite"/>
    </source>
</evidence>
<dbReference type="EMBL" id="CAJHUB010000776">
    <property type="protein sequence ID" value="CAD7692940.1"/>
    <property type="molecule type" value="Genomic_DNA"/>
</dbReference>
<feature type="compositionally biased region" description="Acidic residues" evidence="4">
    <location>
        <begin position="1"/>
        <end position="29"/>
    </location>
</feature>
<evidence type="ECO:0000313" key="6">
    <source>
        <dbReference type="EMBL" id="CAD7692940.1"/>
    </source>
</evidence>
<feature type="region of interest" description="Disordered" evidence="4">
    <location>
        <begin position="2637"/>
        <end position="2663"/>
    </location>
</feature>
<feature type="compositionally biased region" description="Polar residues" evidence="4">
    <location>
        <begin position="2264"/>
        <end position="2279"/>
    </location>
</feature>
<feature type="region of interest" description="Disordered" evidence="4">
    <location>
        <begin position="2684"/>
        <end position="2750"/>
    </location>
</feature>
<feature type="region of interest" description="Disordered" evidence="4">
    <location>
        <begin position="2028"/>
        <end position="2052"/>
    </location>
</feature>
<proteinExistence type="predicted"/>
<feature type="compositionally biased region" description="Polar residues" evidence="4">
    <location>
        <begin position="2829"/>
        <end position="2843"/>
    </location>
</feature>